<comment type="caution">
    <text evidence="3">The sequence shown here is derived from an EMBL/GenBank/DDBJ whole genome shotgun (WGS) entry which is preliminary data.</text>
</comment>
<keyword evidence="1" id="KW-1133">Transmembrane helix</keyword>
<organism evidence="3">
    <name type="scientific">bioreactor metagenome</name>
    <dbReference type="NCBI Taxonomy" id="1076179"/>
    <lineage>
        <taxon>unclassified sequences</taxon>
        <taxon>metagenomes</taxon>
        <taxon>ecological metagenomes</taxon>
    </lineage>
</organism>
<keyword evidence="1" id="KW-0812">Transmembrane</keyword>
<feature type="domain" description="NERD" evidence="2">
    <location>
        <begin position="29"/>
        <end position="143"/>
    </location>
</feature>
<proteinExistence type="predicted"/>
<sequence>MNIQKIMIITMLLIIVVLIIISKIKSRKKINLGEEKVNNILSKLSGYKLLSDIMIKRDIGTSQIDHILIGKKGIFVIETKDYSGLIYGEEYSKYWTQIINRNKNQFYNPIRQNYGHVKALEEYLHKKDIFISIIVFTDKSKLKKVKAETPVIQLKKLKKFIKRYSSDIKISKEEIEEIYNLVKRANINSTRERKKHVKRIRKTY</sequence>
<protein>
    <recommendedName>
        <fullName evidence="2">NERD domain-containing protein</fullName>
    </recommendedName>
</protein>
<reference evidence="3" key="1">
    <citation type="submission" date="2019-08" db="EMBL/GenBank/DDBJ databases">
        <authorList>
            <person name="Kucharzyk K."/>
            <person name="Murdoch R.W."/>
            <person name="Higgins S."/>
            <person name="Loffler F."/>
        </authorList>
    </citation>
    <scope>NUCLEOTIDE SEQUENCE</scope>
</reference>
<dbReference type="EMBL" id="VSSQ01003119">
    <property type="protein sequence ID" value="MPM19142.1"/>
    <property type="molecule type" value="Genomic_DNA"/>
</dbReference>
<dbReference type="PROSITE" id="PS50965">
    <property type="entry name" value="NERD"/>
    <property type="match status" value="1"/>
</dbReference>
<dbReference type="InterPro" id="IPR011528">
    <property type="entry name" value="NERD"/>
</dbReference>
<feature type="transmembrane region" description="Helical" evidence="1">
    <location>
        <begin position="6"/>
        <end position="24"/>
    </location>
</feature>
<keyword evidence="1" id="KW-0472">Membrane</keyword>
<accession>A0A644XSB9</accession>
<gene>
    <name evidence="3" type="ORF">SDC9_65560</name>
</gene>
<evidence type="ECO:0000256" key="1">
    <source>
        <dbReference type="SAM" id="Phobius"/>
    </source>
</evidence>
<dbReference type="Pfam" id="PF08378">
    <property type="entry name" value="NERD"/>
    <property type="match status" value="1"/>
</dbReference>
<evidence type="ECO:0000259" key="2">
    <source>
        <dbReference type="PROSITE" id="PS50965"/>
    </source>
</evidence>
<dbReference type="AlphaFoldDB" id="A0A644XSB9"/>
<evidence type="ECO:0000313" key="3">
    <source>
        <dbReference type="EMBL" id="MPM19142.1"/>
    </source>
</evidence>
<name>A0A644XSB9_9ZZZZ</name>